<protein>
    <submittedName>
        <fullName evidence="1">Uncharacterized protein</fullName>
    </submittedName>
</protein>
<keyword evidence="2" id="KW-1185">Reference proteome</keyword>
<evidence type="ECO:0000313" key="1">
    <source>
        <dbReference type="EMBL" id="SJK99033.1"/>
    </source>
</evidence>
<dbReference type="AlphaFoldDB" id="A0A284QRJ5"/>
<accession>A0A284QRJ5</accession>
<reference evidence="2" key="1">
    <citation type="journal article" date="2017" name="Nat. Ecol. Evol.">
        <title>Genome expansion and lineage-specific genetic innovations in the forest pathogenic fungi Armillaria.</title>
        <authorList>
            <person name="Sipos G."/>
            <person name="Prasanna A.N."/>
            <person name="Walter M.C."/>
            <person name="O'Connor E."/>
            <person name="Balint B."/>
            <person name="Krizsan K."/>
            <person name="Kiss B."/>
            <person name="Hess J."/>
            <person name="Varga T."/>
            <person name="Slot J."/>
            <person name="Riley R."/>
            <person name="Boka B."/>
            <person name="Rigling D."/>
            <person name="Barry K."/>
            <person name="Lee J."/>
            <person name="Mihaltcheva S."/>
            <person name="LaButti K."/>
            <person name="Lipzen A."/>
            <person name="Waldron R."/>
            <person name="Moloney N.M."/>
            <person name="Sperisen C."/>
            <person name="Kredics L."/>
            <person name="Vagvoelgyi C."/>
            <person name="Patrignani A."/>
            <person name="Fitzpatrick D."/>
            <person name="Nagy I."/>
            <person name="Doyle S."/>
            <person name="Anderson J.B."/>
            <person name="Grigoriev I.V."/>
            <person name="Gueldener U."/>
            <person name="Muensterkoetter M."/>
            <person name="Nagy L.G."/>
        </authorList>
    </citation>
    <scope>NUCLEOTIDE SEQUENCE [LARGE SCALE GENOMIC DNA]</scope>
    <source>
        <strain evidence="2">C18/9</strain>
    </source>
</reference>
<name>A0A284QRJ5_ARMOS</name>
<sequence length="174" mass="19744">MCTVSVLRWIRTVNTDTGPYREHLHRHKIRPYSYGWNTVIEGLAGGNVIPLKYSLSSPNGPYTDNGTDTFTRRIVVEYVGRDHSDQDPARDVLNFNSLDHLEPIFEDNSGDTGNTRHKLRSVYSTTNCTLVRSNPPASEYRMYAVSEETTFNENECTVGAPHYLSHLPVAFSLY</sequence>
<dbReference type="Proteomes" id="UP000219338">
    <property type="component" value="Unassembled WGS sequence"/>
</dbReference>
<dbReference type="EMBL" id="FUEG01000001">
    <property type="protein sequence ID" value="SJK99033.1"/>
    <property type="molecule type" value="Genomic_DNA"/>
</dbReference>
<proteinExistence type="predicted"/>
<evidence type="ECO:0000313" key="2">
    <source>
        <dbReference type="Proteomes" id="UP000219338"/>
    </source>
</evidence>
<gene>
    <name evidence="1" type="ORF">ARMOST_02315</name>
</gene>
<organism evidence="1 2">
    <name type="scientific">Armillaria ostoyae</name>
    <name type="common">Armillaria root rot fungus</name>
    <dbReference type="NCBI Taxonomy" id="47428"/>
    <lineage>
        <taxon>Eukaryota</taxon>
        <taxon>Fungi</taxon>
        <taxon>Dikarya</taxon>
        <taxon>Basidiomycota</taxon>
        <taxon>Agaricomycotina</taxon>
        <taxon>Agaricomycetes</taxon>
        <taxon>Agaricomycetidae</taxon>
        <taxon>Agaricales</taxon>
        <taxon>Marasmiineae</taxon>
        <taxon>Physalacriaceae</taxon>
        <taxon>Armillaria</taxon>
    </lineage>
</organism>